<proteinExistence type="predicted"/>
<dbReference type="Proteomes" id="UP000295151">
    <property type="component" value="Unassembled WGS sequence"/>
</dbReference>
<name>A0A4R7TCL9_9ACTN</name>
<feature type="transmembrane region" description="Helical" evidence="1">
    <location>
        <begin position="28"/>
        <end position="49"/>
    </location>
</feature>
<accession>A0A4R7TCL9</accession>
<keyword evidence="1" id="KW-0812">Transmembrane</keyword>
<keyword evidence="3" id="KW-1185">Reference proteome</keyword>
<comment type="caution">
    <text evidence="2">The sequence shown here is derived from an EMBL/GenBank/DDBJ whole genome shotgun (WGS) entry which is preliminary data.</text>
</comment>
<feature type="transmembrane region" description="Helical" evidence="1">
    <location>
        <begin position="55"/>
        <end position="73"/>
    </location>
</feature>
<evidence type="ECO:0000313" key="3">
    <source>
        <dbReference type="Proteomes" id="UP000295151"/>
    </source>
</evidence>
<gene>
    <name evidence="2" type="ORF">EV138_3351</name>
</gene>
<keyword evidence="1" id="KW-1133">Transmembrane helix</keyword>
<protein>
    <submittedName>
        <fullName evidence="2">Uncharacterized protein</fullName>
    </submittedName>
</protein>
<dbReference type="AlphaFoldDB" id="A0A4R7TCL9"/>
<sequence length="263" mass="28074">MCLGFPVSSPEAADAAHAVARQHRRAQALVSVVYLGLPLAFLVVTVVIAVTRSPFDWPAVVFPTLLLALGWFLRRRQRYQVGRWTTVGAWFGGLAVLYVGFFSLVFDVRWLAAAILPAALVCAFLGALLGRAGQRALMVPLRPELAGTQYELVLPLRGVLLTTLEIGTSSVTVRARFFGNPPGGREAARRTYELSEVTGVFAASLSGSERLKFPIALPVKVVGSAGPALILQARGEDWVLPLGAADAVADFLNGRVSAAKPTP</sequence>
<organism evidence="2 3">
    <name type="scientific">Kribbella voronezhensis</name>
    <dbReference type="NCBI Taxonomy" id="2512212"/>
    <lineage>
        <taxon>Bacteria</taxon>
        <taxon>Bacillati</taxon>
        <taxon>Actinomycetota</taxon>
        <taxon>Actinomycetes</taxon>
        <taxon>Propionibacteriales</taxon>
        <taxon>Kribbellaceae</taxon>
        <taxon>Kribbella</taxon>
    </lineage>
</organism>
<evidence type="ECO:0000313" key="2">
    <source>
        <dbReference type="EMBL" id="TDU89775.1"/>
    </source>
</evidence>
<feature type="transmembrane region" description="Helical" evidence="1">
    <location>
        <begin position="110"/>
        <end position="129"/>
    </location>
</feature>
<evidence type="ECO:0000256" key="1">
    <source>
        <dbReference type="SAM" id="Phobius"/>
    </source>
</evidence>
<dbReference type="EMBL" id="SOCE01000001">
    <property type="protein sequence ID" value="TDU89775.1"/>
    <property type="molecule type" value="Genomic_DNA"/>
</dbReference>
<reference evidence="2 3" key="1">
    <citation type="submission" date="2019-03" db="EMBL/GenBank/DDBJ databases">
        <title>Genomic Encyclopedia of Type Strains, Phase III (KMG-III): the genomes of soil and plant-associated and newly described type strains.</title>
        <authorList>
            <person name="Whitman W."/>
        </authorList>
    </citation>
    <scope>NUCLEOTIDE SEQUENCE [LARGE SCALE GENOMIC DNA]</scope>
    <source>
        <strain evidence="2 3">VKM Ac-2575</strain>
    </source>
</reference>
<feature type="transmembrane region" description="Helical" evidence="1">
    <location>
        <begin position="85"/>
        <end position="104"/>
    </location>
</feature>
<keyword evidence="1" id="KW-0472">Membrane</keyword>